<name>A0A4Y3QH93_MICTE</name>
<dbReference type="RefSeq" id="WP_141375493.1">
    <property type="nucleotide sequence ID" value="NZ_BJML01000001.1"/>
</dbReference>
<evidence type="ECO:0000313" key="3">
    <source>
        <dbReference type="Proteomes" id="UP000319525"/>
    </source>
</evidence>
<dbReference type="AlphaFoldDB" id="A0A4Y3QH93"/>
<organism evidence="2 3">
    <name type="scientific">Microbacterium testaceum</name>
    <name type="common">Aureobacterium testaceum</name>
    <name type="synonym">Brevibacterium testaceum</name>
    <dbReference type="NCBI Taxonomy" id="2033"/>
    <lineage>
        <taxon>Bacteria</taxon>
        <taxon>Bacillati</taxon>
        <taxon>Actinomycetota</taxon>
        <taxon>Actinomycetes</taxon>
        <taxon>Micrococcales</taxon>
        <taxon>Microbacteriaceae</taxon>
        <taxon>Microbacterium</taxon>
    </lineage>
</organism>
<reference evidence="2 3" key="1">
    <citation type="submission" date="2019-06" db="EMBL/GenBank/DDBJ databases">
        <title>Whole genome shotgun sequence of Microbacterium testaceum NBRC 12675.</title>
        <authorList>
            <person name="Hosoyama A."/>
            <person name="Uohara A."/>
            <person name="Ohji S."/>
            <person name="Ichikawa N."/>
        </authorList>
    </citation>
    <scope>NUCLEOTIDE SEQUENCE [LARGE SCALE GENOMIC DNA]</scope>
    <source>
        <strain evidence="2 3">NBRC 12675</strain>
    </source>
</reference>
<evidence type="ECO:0000256" key="1">
    <source>
        <dbReference type="SAM" id="Phobius"/>
    </source>
</evidence>
<keyword evidence="1" id="KW-0472">Membrane</keyword>
<dbReference type="EMBL" id="BJML01000001">
    <property type="protein sequence ID" value="GEB44534.1"/>
    <property type="molecule type" value="Genomic_DNA"/>
</dbReference>
<dbReference type="Proteomes" id="UP000319525">
    <property type="component" value="Unassembled WGS sequence"/>
</dbReference>
<keyword evidence="1" id="KW-0812">Transmembrane</keyword>
<evidence type="ECO:0000313" key="2">
    <source>
        <dbReference type="EMBL" id="GEB44534.1"/>
    </source>
</evidence>
<comment type="caution">
    <text evidence="2">The sequence shown here is derived from an EMBL/GenBank/DDBJ whole genome shotgun (WGS) entry which is preliminary data.</text>
</comment>
<gene>
    <name evidence="2" type="ORF">MTE01_04790</name>
</gene>
<feature type="transmembrane region" description="Helical" evidence="1">
    <location>
        <begin position="89"/>
        <end position="110"/>
    </location>
</feature>
<accession>A0A4Y3QH93</accession>
<proteinExistence type="predicted"/>
<sequence>MTTPTSLSPAPLAAARVLWAKVDTGFWVAHRGGEYFGCVDQVAGGFVSRDAHGVPVGRYDTLHTAKASVRSTTHPANVSRRSRFERATVLTATGVGGTTLALALTAGALAPYL</sequence>
<dbReference type="OrthoDB" id="5019374at2"/>
<dbReference type="GeneID" id="57143186"/>
<keyword evidence="1" id="KW-1133">Transmembrane helix</keyword>
<protein>
    <submittedName>
        <fullName evidence="2">Uncharacterized protein</fullName>
    </submittedName>
</protein>